<sequence>MGECQIEGPCTSQNVSNTIKHMTVSGTYSENKNSPNKPIITSTSSNNNFSSFFKNCDFSDFLFELSIFCIFIGIFLAELLSWKTALFIYLIVRLSSNDLARRIFVTIPRDLRGVLLVIRIKFEMRLRLHRNKPLHEYFDKIVEQMPNKECLVEVESGRKMTFLEFDQHSNKFANFFQNCHIGFESGDVISLFMENGIDFFASWFGLSKIGIITAWINTNLKLEPLAHSIKVANCKAILTTRTLFPVLENALKERFIAIRFNLFCVRTWITF</sequence>
<comment type="caution">
    <text evidence="10">The sequence shown here is derived from an EMBL/GenBank/DDBJ whole genome shotgun (WGS) entry which is preliminary data.</text>
</comment>
<proteinExistence type="inferred from homology"/>
<keyword evidence="8" id="KW-0472">Membrane</keyword>
<evidence type="ECO:0000256" key="2">
    <source>
        <dbReference type="ARBA" id="ARBA00022598"/>
    </source>
</evidence>
<dbReference type="Pfam" id="PF00501">
    <property type="entry name" value="AMP-binding"/>
    <property type="match status" value="1"/>
</dbReference>
<dbReference type="PANTHER" id="PTHR43107">
    <property type="entry name" value="LONG-CHAIN FATTY ACID TRANSPORT PROTEIN"/>
    <property type="match status" value="1"/>
</dbReference>
<dbReference type="InterPro" id="IPR000873">
    <property type="entry name" value="AMP-dep_synth/lig_dom"/>
</dbReference>
<accession>A0A6V7VPV6</accession>
<dbReference type="Proteomes" id="UP000580250">
    <property type="component" value="Unassembled WGS sequence"/>
</dbReference>
<feature type="transmembrane region" description="Helical" evidence="8">
    <location>
        <begin position="65"/>
        <end position="92"/>
    </location>
</feature>
<keyword evidence="3" id="KW-0547">Nucleotide-binding</keyword>
<keyword evidence="8" id="KW-1133">Transmembrane helix</keyword>
<evidence type="ECO:0000256" key="6">
    <source>
        <dbReference type="ARBA" id="ARBA00041297"/>
    </source>
</evidence>
<organism evidence="10 11">
    <name type="scientific">Meloidogyne enterolobii</name>
    <name type="common">Root-knot nematode worm</name>
    <name type="synonym">Meloidogyne mayaguensis</name>
    <dbReference type="NCBI Taxonomy" id="390850"/>
    <lineage>
        <taxon>Eukaryota</taxon>
        <taxon>Metazoa</taxon>
        <taxon>Ecdysozoa</taxon>
        <taxon>Nematoda</taxon>
        <taxon>Chromadorea</taxon>
        <taxon>Rhabditida</taxon>
        <taxon>Tylenchina</taxon>
        <taxon>Tylenchomorpha</taxon>
        <taxon>Tylenchoidea</taxon>
        <taxon>Meloidogynidae</taxon>
        <taxon>Meloidogyninae</taxon>
        <taxon>Meloidogyne</taxon>
    </lineage>
</organism>
<evidence type="ECO:0000313" key="11">
    <source>
        <dbReference type="Proteomes" id="UP000580250"/>
    </source>
</evidence>
<feature type="domain" description="AMP-dependent synthetase/ligase" evidence="9">
    <location>
        <begin position="138"/>
        <end position="242"/>
    </location>
</feature>
<evidence type="ECO:0000256" key="8">
    <source>
        <dbReference type="SAM" id="Phobius"/>
    </source>
</evidence>
<keyword evidence="8" id="KW-0812">Transmembrane</keyword>
<evidence type="ECO:0000259" key="9">
    <source>
        <dbReference type="Pfam" id="PF00501"/>
    </source>
</evidence>
<evidence type="ECO:0000313" key="10">
    <source>
        <dbReference type="EMBL" id="CAD2177026.1"/>
    </source>
</evidence>
<dbReference type="GO" id="GO:0004467">
    <property type="term" value="F:long-chain fatty acid-CoA ligase activity"/>
    <property type="evidence" value="ECO:0007669"/>
    <property type="project" value="TreeGrafter"/>
</dbReference>
<comment type="catalytic activity">
    <reaction evidence="5">
        <text>a very long-chain fatty acid + ATP + CoA = a very long-chain fatty acyl-CoA + AMP + diphosphate</text>
        <dbReference type="Rhea" id="RHEA:54536"/>
        <dbReference type="ChEBI" id="CHEBI:30616"/>
        <dbReference type="ChEBI" id="CHEBI:33019"/>
        <dbReference type="ChEBI" id="CHEBI:57287"/>
        <dbReference type="ChEBI" id="CHEBI:58950"/>
        <dbReference type="ChEBI" id="CHEBI:138261"/>
        <dbReference type="ChEBI" id="CHEBI:456215"/>
    </reaction>
    <physiologicalReaction direction="left-to-right" evidence="5">
        <dbReference type="Rhea" id="RHEA:54537"/>
    </physiologicalReaction>
</comment>
<dbReference type="GO" id="GO:0044539">
    <property type="term" value="P:long-chain fatty acid import into cell"/>
    <property type="evidence" value="ECO:0007669"/>
    <property type="project" value="TreeGrafter"/>
</dbReference>
<dbReference type="SUPFAM" id="SSF56801">
    <property type="entry name" value="Acetyl-CoA synthetase-like"/>
    <property type="match status" value="1"/>
</dbReference>
<keyword evidence="2" id="KW-0436">Ligase</keyword>
<evidence type="ECO:0000256" key="7">
    <source>
        <dbReference type="ARBA" id="ARBA00048666"/>
    </source>
</evidence>
<dbReference type="AlphaFoldDB" id="A0A6V7VPV6"/>
<dbReference type="GO" id="GO:0005324">
    <property type="term" value="F:long-chain fatty acid transmembrane transporter activity"/>
    <property type="evidence" value="ECO:0007669"/>
    <property type="project" value="TreeGrafter"/>
</dbReference>
<reference evidence="10 11" key="1">
    <citation type="submission" date="2020-08" db="EMBL/GenBank/DDBJ databases">
        <authorList>
            <person name="Koutsovoulos G."/>
            <person name="Danchin GJ E."/>
        </authorList>
    </citation>
    <scope>NUCLEOTIDE SEQUENCE [LARGE SCALE GENOMIC DNA]</scope>
</reference>
<evidence type="ECO:0000256" key="5">
    <source>
        <dbReference type="ARBA" id="ARBA00036527"/>
    </source>
</evidence>
<evidence type="ECO:0000256" key="1">
    <source>
        <dbReference type="ARBA" id="ARBA00006432"/>
    </source>
</evidence>
<dbReference type="InterPro" id="IPR042099">
    <property type="entry name" value="ANL_N_sf"/>
</dbReference>
<name>A0A6V7VPV6_MELEN</name>
<evidence type="ECO:0000256" key="4">
    <source>
        <dbReference type="ARBA" id="ARBA00022840"/>
    </source>
</evidence>
<protein>
    <recommendedName>
        <fullName evidence="6">Long-chain-fatty-acid--CoA ligase</fullName>
    </recommendedName>
</protein>
<evidence type="ECO:0000256" key="3">
    <source>
        <dbReference type="ARBA" id="ARBA00022741"/>
    </source>
</evidence>
<keyword evidence="4" id="KW-0067">ATP-binding</keyword>
<comment type="catalytic activity">
    <reaction evidence="7">
        <text>tetracosanoate + ATP + CoA = tetracosanoyl-CoA + AMP + diphosphate</text>
        <dbReference type="Rhea" id="RHEA:33639"/>
        <dbReference type="ChEBI" id="CHEBI:30616"/>
        <dbReference type="ChEBI" id="CHEBI:31014"/>
        <dbReference type="ChEBI" id="CHEBI:33019"/>
        <dbReference type="ChEBI" id="CHEBI:57287"/>
        <dbReference type="ChEBI" id="CHEBI:65052"/>
        <dbReference type="ChEBI" id="CHEBI:456215"/>
    </reaction>
    <physiologicalReaction direction="left-to-right" evidence="7">
        <dbReference type="Rhea" id="RHEA:33640"/>
    </physiologicalReaction>
</comment>
<dbReference type="PANTHER" id="PTHR43107:SF15">
    <property type="entry name" value="FATTY ACID TRANSPORT PROTEIN 3, ISOFORM A"/>
    <property type="match status" value="1"/>
</dbReference>
<dbReference type="OrthoDB" id="5857072at2759"/>
<gene>
    <name evidence="10" type="ORF">MENT_LOCUS28877</name>
</gene>
<dbReference type="EMBL" id="CAJEWN010000289">
    <property type="protein sequence ID" value="CAD2177026.1"/>
    <property type="molecule type" value="Genomic_DNA"/>
</dbReference>
<dbReference type="GO" id="GO:0005524">
    <property type="term" value="F:ATP binding"/>
    <property type="evidence" value="ECO:0007669"/>
    <property type="project" value="UniProtKB-KW"/>
</dbReference>
<comment type="similarity">
    <text evidence="1">Belongs to the ATP-dependent AMP-binding enzyme family.</text>
</comment>
<dbReference type="GO" id="GO:0005789">
    <property type="term" value="C:endoplasmic reticulum membrane"/>
    <property type="evidence" value="ECO:0007669"/>
    <property type="project" value="TreeGrafter"/>
</dbReference>
<dbReference type="GO" id="GO:0005886">
    <property type="term" value="C:plasma membrane"/>
    <property type="evidence" value="ECO:0007669"/>
    <property type="project" value="TreeGrafter"/>
</dbReference>
<dbReference type="Gene3D" id="3.40.50.12780">
    <property type="entry name" value="N-terminal domain of ligase-like"/>
    <property type="match status" value="1"/>
</dbReference>